<gene>
    <name evidence="1" type="primary">MYO7BB</name>
</gene>
<dbReference type="PROSITE" id="PS50096">
    <property type="entry name" value="IQ"/>
    <property type="match status" value="3"/>
</dbReference>
<dbReference type="Pfam" id="PF00612">
    <property type="entry name" value="IQ"/>
    <property type="match status" value="3"/>
</dbReference>
<dbReference type="InterPro" id="IPR027417">
    <property type="entry name" value="P-loop_NTPase"/>
</dbReference>
<accession>A0A1A8FD07</accession>
<dbReference type="AlphaFoldDB" id="A0A1A8FD07"/>
<protein>
    <submittedName>
        <fullName evidence="1">Myosin VIIBb</fullName>
    </submittedName>
</protein>
<dbReference type="EMBL" id="HAEB01010161">
    <property type="protein sequence ID" value="SBQ56688.1"/>
    <property type="molecule type" value="Transcribed_RNA"/>
</dbReference>
<dbReference type="InterPro" id="IPR000048">
    <property type="entry name" value="IQ_motif_EF-hand-BS"/>
</dbReference>
<evidence type="ECO:0000313" key="1">
    <source>
        <dbReference type="EMBL" id="SBQ56688.1"/>
    </source>
</evidence>
<sequence length="89" mass="10649">EEELSRVAVVIQRVMLGHRDRKSFLKKRRAAVVLQKHWRGHRERIQQRKVQQGFTRLVSTVRSRTLRSHYCRQRAAAITIQKQVRGFMV</sequence>
<feature type="non-terminal residue" evidence="1">
    <location>
        <position position="1"/>
    </location>
</feature>
<dbReference type="SMART" id="SM00015">
    <property type="entry name" value="IQ"/>
    <property type="match status" value="3"/>
</dbReference>
<reference evidence="1" key="1">
    <citation type="submission" date="2016-05" db="EMBL/GenBank/DDBJ databases">
        <authorList>
            <person name="Lavstsen T."/>
            <person name="Jespersen J.S."/>
        </authorList>
    </citation>
    <scope>NUCLEOTIDE SEQUENCE</scope>
    <source>
        <tissue evidence="1">Brain</tissue>
    </source>
</reference>
<dbReference type="SUPFAM" id="SSF52540">
    <property type="entry name" value="P-loop containing nucleoside triphosphate hydrolases"/>
    <property type="match status" value="1"/>
</dbReference>
<dbReference type="Gene3D" id="1.20.5.190">
    <property type="match status" value="1"/>
</dbReference>
<proteinExistence type="predicted"/>
<name>A0A1A8FD07_9TELE</name>
<feature type="non-terminal residue" evidence="1">
    <location>
        <position position="89"/>
    </location>
</feature>
<reference evidence="1" key="2">
    <citation type="submission" date="2016-06" db="EMBL/GenBank/DDBJ databases">
        <title>The genome of a short-lived fish provides insights into sex chromosome evolution and the genetic control of aging.</title>
        <authorList>
            <person name="Reichwald K."/>
            <person name="Felder M."/>
            <person name="Petzold A."/>
            <person name="Koch P."/>
            <person name="Groth M."/>
            <person name="Platzer M."/>
        </authorList>
    </citation>
    <scope>NUCLEOTIDE SEQUENCE</scope>
    <source>
        <tissue evidence="1">Brain</tissue>
    </source>
</reference>
<organism evidence="1">
    <name type="scientific">Nothobranchius korthausae</name>
    <dbReference type="NCBI Taxonomy" id="1143690"/>
    <lineage>
        <taxon>Eukaryota</taxon>
        <taxon>Metazoa</taxon>
        <taxon>Chordata</taxon>
        <taxon>Craniata</taxon>
        <taxon>Vertebrata</taxon>
        <taxon>Euteleostomi</taxon>
        <taxon>Actinopterygii</taxon>
        <taxon>Neopterygii</taxon>
        <taxon>Teleostei</taxon>
        <taxon>Neoteleostei</taxon>
        <taxon>Acanthomorphata</taxon>
        <taxon>Ovalentaria</taxon>
        <taxon>Atherinomorphae</taxon>
        <taxon>Cyprinodontiformes</taxon>
        <taxon>Nothobranchiidae</taxon>
        <taxon>Nothobranchius</taxon>
    </lineage>
</organism>